<evidence type="ECO:0000256" key="3">
    <source>
        <dbReference type="ARBA" id="ARBA00022617"/>
    </source>
</evidence>
<keyword evidence="6 8" id="KW-0408">Iron</keyword>
<dbReference type="GO" id="GO:0005506">
    <property type="term" value="F:iron ion binding"/>
    <property type="evidence" value="ECO:0007669"/>
    <property type="project" value="InterPro"/>
</dbReference>
<protein>
    <submittedName>
        <fullName evidence="10">Cytochrome P450</fullName>
    </submittedName>
</protein>
<evidence type="ECO:0000256" key="5">
    <source>
        <dbReference type="ARBA" id="ARBA00023002"/>
    </source>
</evidence>
<evidence type="ECO:0000256" key="1">
    <source>
        <dbReference type="ARBA" id="ARBA00001971"/>
    </source>
</evidence>
<feature type="transmembrane region" description="Helical" evidence="9">
    <location>
        <begin position="12"/>
        <end position="34"/>
    </location>
</feature>
<organism evidence="10 11">
    <name type="scientific">Glarea lozoyensis (strain ATCC 20868 / MF5171)</name>
    <dbReference type="NCBI Taxonomy" id="1116229"/>
    <lineage>
        <taxon>Eukaryota</taxon>
        <taxon>Fungi</taxon>
        <taxon>Dikarya</taxon>
        <taxon>Ascomycota</taxon>
        <taxon>Pezizomycotina</taxon>
        <taxon>Leotiomycetes</taxon>
        <taxon>Helotiales</taxon>
        <taxon>Helotiaceae</taxon>
        <taxon>Glarea</taxon>
    </lineage>
</organism>
<keyword evidence="9" id="KW-0472">Membrane</keyword>
<dbReference type="GO" id="GO:0020037">
    <property type="term" value="F:heme binding"/>
    <property type="evidence" value="ECO:0007669"/>
    <property type="project" value="InterPro"/>
</dbReference>
<dbReference type="OrthoDB" id="1470350at2759"/>
<gene>
    <name evidence="10" type="ORF">GLAREA_11387</name>
</gene>
<keyword evidence="4 8" id="KW-0479">Metal-binding</keyword>
<evidence type="ECO:0000256" key="4">
    <source>
        <dbReference type="ARBA" id="ARBA00022723"/>
    </source>
</evidence>
<keyword evidence="3 8" id="KW-0349">Heme</keyword>
<dbReference type="PRINTS" id="PR00463">
    <property type="entry name" value="EP450I"/>
</dbReference>
<evidence type="ECO:0000313" key="10">
    <source>
        <dbReference type="EMBL" id="EPE24806.1"/>
    </source>
</evidence>
<dbReference type="HOGENOM" id="CLU_001570_14_11_1"/>
<comment type="similarity">
    <text evidence="2">Belongs to the cytochrome P450 family.</text>
</comment>
<keyword evidence="5" id="KW-0560">Oxidoreductase</keyword>
<evidence type="ECO:0000256" key="2">
    <source>
        <dbReference type="ARBA" id="ARBA00010617"/>
    </source>
</evidence>
<dbReference type="SUPFAM" id="SSF48264">
    <property type="entry name" value="Cytochrome P450"/>
    <property type="match status" value="1"/>
</dbReference>
<evidence type="ECO:0000256" key="8">
    <source>
        <dbReference type="PIRSR" id="PIRSR602401-1"/>
    </source>
</evidence>
<dbReference type="RefSeq" id="XP_008087721.1">
    <property type="nucleotide sequence ID" value="XM_008089530.1"/>
</dbReference>
<dbReference type="OMA" id="WIARNHE"/>
<dbReference type="CDD" id="cd11061">
    <property type="entry name" value="CYP67-like"/>
    <property type="match status" value="1"/>
</dbReference>
<proteinExistence type="inferred from homology"/>
<dbReference type="PRINTS" id="PR00385">
    <property type="entry name" value="P450"/>
</dbReference>
<keyword evidence="9" id="KW-0812">Transmembrane</keyword>
<dbReference type="Pfam" id="PF00067">
    <property type="entry name" value="p450"/>
    <property type="match status" value="1"/>
</dbReference>
<dbReference type="GeneID" id="19470428"/>
<dbReference type="GO" id="GO:0004497">
    <property type="term" value="F:monooxygenase activity"/>
    <property type="evidence" value="ECO:0007669"/>
    <property type="project" value="UniProtKB-KW"/>
</dbReference>
<dbReference type="PANTHER" id="PTHR24305:SF237">
    <property type="entry name" value="CYTOCHROME P450 MONOOXYGENASE ATNE-RELATED"/>
    <property type="match status" value="1"/>
</dbReference>
<dbReference type="InterPro" id="IPR036396">
    <property type="entry name" value="Cyt_P450_sf"/>
</dbReference>
<evidence type="ECO:0000313" key="11">
    <source>
        <dbReference type="Proteomes" id="UP000016922"/>
    </source>
</evidence>
<comment type="cofactor">
    <cofactor evidence="1 8">
        <name>heme</name>
        <dbReference type="ChEBI" id="CHEBI:30413"/>
    </cofactor>
</comment>
<dbReference type="eggNOG" id="KOG0157">
    <property type="taxonomic scope" value="Eukaryota"/>
</dbReference>
<dbReference type="InterPro" id="IPR001128">
    <property type="entry name" value="Cyt_P450"/>
</dbReference>
<keyword evidence="7" id="KW-0503">Monooxygenase</keyword>
<name>S3CYD5_GLAL2</name>
<dbReference type="Gene3D" id="1.10.630.10">
    <property type="entry name" value="Cytochrome P450"/>
    <property type="match status" value="1"/>
</dbReference>
<dbReference type="AlphaFoldDB" id="S3CYD5"/>
<keyword evidence="9" id="KW-1133">Transmembrane helix</keyword>
<dbReference type="InterPro" id="IPR050121">
    <property type="entry name" value="Cytochrome_P450_monoxygenase"/>
</dbReference>
<sequence>MFAMLVDFASPVSLDWLTLSVIPILFYYFVYTIYSLYFSPLANYPGPFFAKISSWPNFYHSTTGYRHIWIWQCHQKYGDAFRFKPDGVLFNSPSAYRTIYNSRANVKKGKFYEIWPRNTQNINTLTTIDKSAHGRKRRVLNSAFSEKAIRSAAGFVSEHVDRWNEVFLADNDGKEWTSPKNMSKMADYLVFDIMGDLCFGKSFELKEPGENEFRHMPHTIAEYMQFMYPASMITQSPMMKFWVWLKPRGLDSLFESMLPKNIRSYYEFVEANVARRQKEEEVLKRSDAEEGRGRNDLFHYLFNATDELGNPGYNTDELYAEANLLIIAGSDTTATTLVGFWFYITRNLRVYEKLVKEIRTAFDRAEDIQVGTTLSSCNYLQACIDEVLRAAPAGVADLVREVLPGGLEIEGGRLPEGTQLGVAQWSIMHHEESFGDPWTFRPERWIADSSTGVTPEDVARARSAFNPFTIGAGNCVGQKFAMEELLITVARTLWRMDARLVPGDNLGAGSSKLGWGSRDKNHIVLRDAWISIKDGPMVQFRKRVD</sequence>
<dbReference type="Proteomes" id="UP000016922">
    <property type="component" value="Unassembled WGS sequence"/>
</dbReference>
<reference evidence="10 11" key="1">
    <citation type="journal article" date="2013" name="BMC Genomics">
        <title>Genomics-driven discovery of the pneumocandin biosynthetic gene cluster in the fungus Glarea lozoyensis.</title>
        <authorList>
            <person name="Chen L."/>
            <person name="Yue Q."/>
            <person name="Zhang X."/>
            <person name="Xiang M."/>
            <person name="Wang C."/>
            <person name="Li S."/>
            <person name="Che Y."/>
            <person name="Ortiz-Lopez F.J."/>
            <person name="Bills G.F."/>
            <person name="Liu X."/>
            <person name="An Z."/>
        </authorList>
    </citation>
    <scope>NUCLEOTIDE SEQUENCE [LARGE SCALE GENOMIC DNA]</scope>
    <source>
        <strain evidence="11">ATCC 20868 / MF5171</strain>
    </source>
</reference>
<dbReference type="STRING" id="1116229.S3CYD5"/>
<evidence type="ECO:0000256" key="9">
    <source>
        <dbReference type="SAM" id="Phobius"/>
    </source>
</evidence>
<dbReference type="PANTHER" id="PTHR24305">
    <property type="entry name" value="CYTOCHROME P450"/>
    <property type="match status" value="1"/>
</dbReference>
<feature type="binding site" description="axial binding residue" evidence="8">
    <location>
        <position position="475"/>
    </location>
    <ligand>
        <name>heme</name>
        <dbReference type="ChEBI" id="CHEBI:30413"/>
    </ligand>
    <ligandPart>
        <name>Fe</name>
        <dbReference type="ChEBI" id="CHEBI:18248"/>
    </ligandPart>
</feature>
<dbReference type="EMBL" id="KE145372">
    <property type="protein sequence ID" value="EPE24806.1"/>
    <property type="molecule type" value="Genomic_DNA"/>
</dbReference>
<dbReference type="InterPro" id="IPR002401">
    <property type="entry name" value="Cyt_P450_E_grp-I"/>
</dbReference>
<keyword evidence="11" id="KW-1185">Reference proteome</keyword>
<evidence type="ECO:0000256" key="6">
    <source>
        <dbReference type="ARBA" id="ARBA00023004"/>
    </source>
</evidence>
<evidence type="ECO:0000256" key="7">
    <source>
        <dbReference type="ARBA" id="ARBA00023033"/>
    </source>
</evidence>
<accession>S3CYD5</accession>
<dbReference type="KEGG" id="glz:GLAREA_11387"/>
<dbReference type="GO" id="GO:0016705">
    <property type="term" value="F:oxidoreductase activity, acting on paired donors, with incorporation or reduction of molecular oxygen"/>
    <property type="evidence" value="ECO:0007669"/>
    <property type="project" value="InterPro"/>
</dbReference>